<proteinExistence type="inferred from homology"/>
<organism evidence="3">
    <name type="scientific">Methyloraptor flagellatus</name>
    <dbReference type="NCBI Taxonomy" id="3162530"/>
    <lineage>
        <taxon>Bacteria</taxon>
        <taxon>Pseudomonadati</taxon>
        <taxon>Pseudomonadota</taxon>
        <taxon>Alphaproteobacteria</taxon>
        <taxon>Hyphomicrobiales</taxon>
        <taxon>Ancalomicrobiaceae</taxon>
        <taxon>Methyloraptor</taxon>
    </lineage>
</organism>
<dbReference type="SUPFAM" id="SSF53850">
    <property type="entry name" value="Periplasmic binding protein-like II"/>
    <property type="match status" value="1"/>
</dbReference>
<sequence>MKWLLPRLAAFRAAYPRVTLDLIITDERVDMVRDRVDLAIRLAPSIDADVVCTRLMPMRYRVCASPGYLARHGSLDGPQALATRDCVLFSLPEFRSRWLFRRHDGAGGILSVPISGSVVISNALSVYEAAKLGLGPALLVDWVAAPDLAAGRLVDLLPDYEASASNFDTAAWLLYPSRSYLPQKVRVMIDFLRQPAAAA</sequence>
<reference evidence="3" key="1">
    <citation type="submission" date="2024-06" db="EMBL/GenBank/DDBJ databases">
        <title>Methylostella associata gen. nov., sp. nov., a novel Ancalomicrobiaceae-affiliated facultatively methylotrophic bacteria that feed on methanotrophs of the genus Methylococcus.</title>
        <authorList>
            <person name="Saltykova V."/>
            <person name="Danilova O.V."/>
            <person name="Oshkin I.Y."/>
            <person name="Belova S.E."/>
            <person name="Pimenov N.V."/>
            <person name="Dedysh S.N."/>
        </authorList>
    </citation>
    <scope>NUCLEOTIDE SEQUENCE</scope>
    <source>
        <strain evidence="3">S20</strain>
    </source>
</reference>
<dbReference type="KEGG" id="mflg:ABS361_11580"/>
<dbReference type="EMBL" id="CP158568">
    <property type="protein sequence ID" value="XBY42766.1"/>
    <property type="molecule type" value="Genomic_DNA"/>
</dbReference>
<dbReference type="InterPro" id="IPR005119">
    <property type="entry name" value="LysR_subst-bd"/>
</dbReference>
<accession>A0AAU7X710</accession>
<dbReference type="PANTHER" id="PTHR30537:SF5">
    <property type="entry name" value="HTH-TYPE TRANSCRIPTIONAL ACTIVATOR TTDR-RELATED"/>
    <property type="match status" value="1"/>
</dbReference>
<name>A0AAU7X710_9HYPH</name>
<gene>
    <name evidence="3" type="ORF">ABS361_11580</name>
</gene>
<evidence type="ECO:0000259" key="2">
    <source>
        <dbReference type="Pfam" id="PF03466"/>
    </source>
</evidence>
<dbReference type="PANTHER" id="PTHR30537">
    <property type="entry name" value="HTH-TYPE TRANSCRIPTIONAL REGULATOR"/>
    <property type="match status" value="1"/>
</dbReference>
<dbReference type="Gene3D" id="3.40.190.10">
    <property type="entry name" value="Periplasmic binding protein-like II"/>
    <property type="match status" value="2"/>
</dbReference>
<dbReference type="CDD" id="cd08422">
    <property type="entry name" value="PBP2_CrgA_like"/>
    <property type="match status" value="1"/>
</dbReference>
<dbReference type="AlphaFoldDB" id="A0AAU7X710"/>
<evidence type="ECO:0000256" key="1">
    <source>
        <dbReference type="ARBA" id="ARBA00009437"/>
    </source>
</evidence>
<dbReference type="InterPro" id="IPR058163">
    <property type="entry name" value="LysR-type_TF_proteobact-type"/>
</dbReference>
<dbReference type="Pfam" id="PF03466">
    <property type="entry name" value="LysR_substrate"/>
    <property type="match status" value="1"/>
</dbReference>
<evidence type="ECO:0000313" key="3">
    <source>
        <dbReference type="EMBL" id="XBY42766.1"/>
    </source>
</evidence>
<dbReference type="RefSeq" id="WP_407047867.1">
    <property type="nucleotide sequence ID" value="NZ_CP158568.1"/>
</dbReference>
<protein>
    <submittedName>
        <fullName evidence="3">Substrate binding domain-containing protein</fullName>
    </submittedName>
</protein>
<comment type="similarity">
    <text evidence="1">Belongs to the LysR transcriptional regulatory family.</text>
</comment>
<feature type="domain" description="LysR substrate-binding" evidence="2">
    <location>
        <begin position="2"/>
        <end position="194"/>
    </location>
</feature>